<feature type="region of interest" description="Disordered" evidence="1">
    <location>
        <begin position="122"/>
        <end position="237"/>
    </location>
</feature>
<keyword evidence="2" id="KW-1133">Transmembrane helix</keyword>
<evidence type="ECO:0000313" key="4">
    <source>
        <dbReference type="EMBL" id="CAK8672329.1"/>
    </source>
</evidence>
<evidence type="ECO:0000313" key="5">
    <source>
        <dbReference type="Proteomes" id="UP001642483"/>
    </source>
</evidence>
<comment type="caution">
    <text evidence="4">The sequence shown here is derived from an EMBL/GenBank/DDBJ whole genome shotgun (WGS) entry which is preliminary data.</text>
</comment>
<feature type="signal peptide" evidence="3">
    <location>
        <begin position="1"/>
        <end position="19"/>
    </location>
</feature>
<feature type="chain" id="PRO_5045515088" evidence="3">
    <location>
        <begin position="20"/>
        <end position="237"/>
    </location>
</feature>
<keyword evidence="2" id="KW-0472">Membrane</keyword>
<keyword evidence="3" id="KW-0732">Signal</keyword>
<evidence type="ECO:0000256" key="3">
    <source>
        <dbReference type="SAM" id="SignalP"/>
    </source>
</evidence>
<evidence type="ECO:0000256" key="1">
    <source>
        <dbReference type="SAM" id="MobiDB-lite"/>
    </source>
</evidence>
<proteinExistence type="predicted"/>
<sequence length="237" mass="26225">MKQYLCFVVLFVLCIKATCQVFNDDVSRNAEEDTPTNASEDGEGKNNSVVILGVTLSLSVIVAIAGIFIGLYFRVEQILRCCRKNNNQTEEVSKLETGDASWYGNDKSNNMFMTSATNPAFITNENLQTETTSEKKENDTSETKSAPNQHKKSKHKPFFPPSGKNKKKARPSMAENEEPVGFRATSTHVTGDGIIVCSPGANDDEMVQTARSKQTHHPRGIETGHKPFSTQQDDILF</sequence>
<organism evidence="4 5">
    <name type="scientific">Clavelina lepadiformis</name>
    <name type="common">Light-bulb sea squirt</name>
    <name type="synonym">Ascidia lepadiformis</name>
    <dbReference type="NCBI Taxonomy" id="159417"/>
    <lineage>
        <taxon>Eukaryota</taxon>
        <taxon>Metazoa</taxon>
        <taxon>Chordata</taxon>
        <taxon>Tunicata</taxon>
        <taxon>Ascidiacea</taxon>
        <taxon>Aplousobranchia</taxon>
        <taxon>Clavelinidae</taxon>
        <taxon>Clavelina</taxon>
    </lineage>
</organism>
<reference evidence="4 5" key="1">
    <citation type="submission" date="2024-02" db="EMBL/GenBank/DDBJ databases">
        <authorList>
            <person name="Daric V."/>
            <person name="Darras S."/>
        </authorList>
    </citation>
    <scope>NUCLEOTIDE SEQUENCE [LARGE SCALE GENOMIC DNA]</scope>
</reference>
<dbReference type="Proteomes" id="UP001642483">
    <property type="component" value="Unassembled WGS sequence"/>
</dbReference>
<gene>
    <name evidence="4" type="ORF">CVLEPA_LOCUS1288</name>
</gene>
<keyword evidence="5" id="KW-1185">Reference proteome</keyword>
<feature type="compositionally biased region" description="Basic and acidic residues" evidence="1">
    <location>
        <begin position="132"/>
        <end position="142"/>
    </location>
</feature>
<dbReference type="EMBL" id="CAWYQH010000001">
    <property type="protein sequence ID" value="CAK8672329.1"/>
    <property type="molecule type" value="Genomic_DNA"/>
</dbReference>
<protein>
    <submittedName>
        <fullName evidence="4">Uncharacterized protein</fullName>
    </submittedName>
</protein>
<feature type="compositionally biased region" description="Polar residues" evidence="1">
    <location>
        <begin position="228"/>
        <end position="237"/>
    </location>
</feature>
<keyword evidence="2" id="KW-0812">Transmembrane</keyword>
<feature type="compositionally biased region" description="Polar residues" evidence="1">
    <location>
        <begin position="122"/>
        <end position="131"/>
    </location>
</feature>
<name>A0ABP0EXX2_CLALP</name>
<feature type="transmembrane region" description="Helical" evidence="2">
    <location>
        <begin position="49"/>
        <end position="73"/>
    </location>
</feature>
<accession>A0ABP0EXX2</accession>
<evidence type="ECO:0000256" key="2">
    <source>
        <dbReference type="SAM" id="Phobius"/>
    </source>
</evidence>